<comment type="caution">
    <text evidence="1">The sequence shown here is derived from an EMBL/GenBank/DDBJ whole genome shotgun (WGS) entry which is preliminary data.</text>
</comment>
<proteinExistence type="predicted"/>
<name>A0A0F9I883_9ZZZZ</name>
<evidence type="ECO:0000313" key="1">
    <source>
        <dbReference type="EMBL" id="KKL83582.1"/>
    </source>
</evidence>
<dbReference type="AlphaFoldDB" id="A0A0F9I883"/>
<feature type="non-terminal residue" evidence="1">
    <location>
        <position position="1"/>
    </location>
</feature>
<gene>
    <name evidence="1" type="ORF">LCGC14_1973310</name>
</gene>
<protein>
    <submittedName>
        <fullName evidence="1">Uncharacterized protein</fullName>
    </submittedName>
</protein>
<sequence length="36" mass="3794">REQLAGLMVSGGGRTFDQTVSAVEQGVSSVQRDAWA</sequence>
<accession>A0A0F9I883</accession>
<organism evidence="1">
    <name type="scientific">marine sediment metagenome</name>
    <dbReference type="NCBI Taxonomy" id="412755"/>
    <lineage>
        <taxon>unclassified sequences</taxon>
        <taxon>metagenomes</taxon>
        <taxon>ecological metagenomes</taxon>
    </lineage>
</organism>
<reference evidence="1" key="1">
    <citation type="journal article" date="2015" name="Nature">
        <title>Complex archaea that bridge the gap between prokaryotes and eukaryotes.</title>
        <authorList>
            <person name="Spang A."/>
            <person name="Saw J.H."/>
            <person name="Jorgensen S.L."/>
            <person name="Zaremba-Niedzwiedzka K."/>
            <person name="Martijn J."/>
            <person name="Lind A.E."/>
            <person name="van Eijk R."/>
            <person name="Schleper C."/>
            <person name="Guy L."/>
            <person name="Ettema T.J."/>
        </authorList>
    </citation>
    <scope>NUCLEOTIDE SEQUENCE</scope>
</reference>
<dbReference type="EMBL" id="LAZR01021943">
    <property type="protein sequence ID" value="KKL83582.1"/>
    <property type="molecule type" value="Genomic_DNA"/>
</dbReference>